<reference evidence="2 3" key="1">
    <citation type="submission" date="2013-01" db="EMBL/GenBank/DDBJ databases">
        <authorList>
            <person name="Harkins D.M."/>
            <person name="Durkin A.S."/>
            <person name="Brinkac L.M."/>
            <person name="Haft D.H."/>
            <person name="Selengut J.D."/>
            <person name="Sanka R."/>
            <person name="DePew J."/>
            <person name="Purushe J."/>
            <person name="Whelen A.C."/>
            <person name="Vinetz J.M."/>
            <person name="Sutton G.G."/>
            <person name="Nierman W.C."/>
            <person name="Fouts D.E."/>
        </authorList>
    </citation>
    <scope>NUCLEOTIDE SEQUENCE [LARGE SCALE GENOMIC DNA]</scope>
    <source>
        <strain evidence="2 3">2001034031</strain>
    </source>
</reference>
<evidence type="ECO:0000256" key="1">
    <source>
        <dbReference type="SAM" id="MobiDB-lite"/>
    </source>
</evidence>
<feature type="region of interest" description="Disordered" evidence="1">
    <location>
        <begin position="1"/>
        <end position="45"/>
    </location>
</feature>
<evidence type="ECO:0000313" key="3">
    <source>
        <dbReference type="Proteomes" id="UP000012138"/>
    </source>
</evidence>
<name>M6Y9B0_9LEPT</name>
<protein>
    <submittedName>
        <fullName evidence="2">Uncharacterized protein</fullName>
    </submittedName>
</protein>
<proteinExistence type="predicted"/>
<dbReference type="Proteomes" id="UP000012138">
    <property type="component" value="Unassembled WGS sequence"/>
</dbReference>
<organism evidence="2 3">
    <name type="scientific">Leptospira noguchii str. 2001034031</name>
    <dbReference type="NCBI Taxonomy" id="1193053"/>
    <lineage>
        <taxon>Bacteria</taxon>
        <taxon>Pseudomonadati</taxon>
        <taxon>Spirochaetota</taxon>
        <taxon>Spirochaetia</taxon>
        <taxon>Leptospirales</taxon>
        <taxon>Leptospiraceae</taxon>
        <taxon>Leptospira</taxon>
    </lineage>
</organism>
<dbReference type="EMBL" id="AKXB02000054">
    <property type="protein sequence ID" value="EMO90330.1"/>
    <property type="molecule type" value="Genomic_DNA"/>
</dbReference>
<evidence type="ECO:0000313" key="2">
    <source>
        <dbReference type="EMBL" id="EMO90330.1"/>
    </source>
</evidence>
<dbReference type="AlphaFoldDB" id="M6Y9B0"/>
<comment type="caution">
    <text evidence="2">The sequence shown here is derived from an EMBL/GenBank/DDBJ whole genome shotgun (WGS) entry which is preliminary data.</text>
</comment>
<accession>M6Y9B0</accession>
<gene>
    <name evidence="2" type="ORF">LEP1GSC024_4178</name>
</gene>
<feature type="compositionally biased region" description="Polar residues" evidence="1">
    <location>
        <begin position="1"/>
        <end position="23"/>
    </location>
</feature>
<sequence>MANGGFQSTSFTNKGRNYDATSTDFRHGRFNPLPSQTKEEIESVSGSDYSQVVSIHFLHKQRKKLETRMKTEIH</sequence>